<proteinExistence type="predicted"/>
<gene>
    <name evidence="2" type="ORF">SINV_12871</name>
</gene>
<feature type="non-terminal residue" evidence="2">
    <location>
        <position position="1"/>
    </location>
</feature>
<dbReference type="HOGENOM" id="CLU_2475360_0_0_1"/>
<name>E9ITS7_SOLIN</name>
<evidence type="ECO:0000313" key="2">
    <source>
        <dbReference type="EMBL" id="EFZ16025.1"/>
    </source>
</evidence>
<feature type="non-terminal residue" evidence="2">
    <location>
        <position position="88"/>
    </location>
</feature>
<sequence>RERWEQKERRERLDGEKEDRYRSRKKRYKELCERKKEEENRRIVEVAKQEGQVWEVIRRERKRRKHVSKNIKMREWEEYLRGFLGGKK</sequence>
<feature type="region of interest" description="Disordered" evidence="1">
    <location>
        <begin position="1"/>
        <end position="22"/>
    </location>
</feature>
<accession>E9ITS7</accession>
<organism>
    <name type="scientific">Solenopsis invicta</name>
    <name type="common">Red imported fire ant</name>
    <name type="synonym">Solenopsis wagneri</name>
    <dbReference type="NCBI Taxonomy" id="13686"/>
    <lineage>
        <taxon>Eukaryota</taxon>
        <taxon>Metazoa</taxon>
        <taxon>Ecdysozoa</taxon>
        <taxon>Arthropoda</taxon>
        <taxon>Hexapoda</taxon>
        <taxon>Insecta</taxon>
        <taxon>Pterygota</taxon>
        <taxon>Neoptera</taxon>
        <taxon>Endopterygota</taxon>
        <taxon>Hymenoptera</taxon>
        <taxon>Apocrita</taxon>
        <taxon>Aculeata</taxon>
        <taxon>Formicoidea</taxon>
        <taxon>Formicidae</taxon>
        <taxon>Myrmicinae</taxon>
        <taxon>Solenopsis</taxon>
    </lineage>
</organism>
<feature type="compositionally biased region" description="Basic and acidic residues" evidence="1">
    <location>
        <begin position="1"/>
        <end position="21"/>
    </location>
</feature>
<reference evidence="2" key="1">
    <citation type="journal article" date="2011" name="Proc. Natl. Acad. Sci. U.S.A.">
        <title>The genome of the fire ant Solenopsis invicta.</title>
        <authorList>
            <person name="Wurm Y."/>
            <person name="Wang J."/>
            <person name="Riba-Grognuz O."/>
            <person name="Corona M."/>
            <person name="Nygaard S."/>
            <person name="Hunt B.G."/>
            <person name="Ingram K.K."/>
            <person name="Falquet L."/>
            <person name="Nipitwattanaphon M."/>
            <person name="Gotzek D."/>
            <person name="Dijkstra M.B."/>
            <person name="Oettler J."/>
            <person name="Comtesse F."/>
            <person name="Shih C.J."/>
            <person name="Wu W.J."/>
            <person name="Yang C.C."/>
            <person name="Thomas J."/>
            <person name="Beaudoing E."/>
            <person name="Pradervand S."/>
            <person name="Flegel V."/>
            <person name="Cook E.D."/>
            <person name="Fabbretti R."/>
            <person name="Stockinger H."/>
            <person name="Long L."/>
            <person name="Farmerie W.G."/>
            <person name="Oakey J."/>
            <person name="Boomsma J.J."/>
            <person name="Pamilo P."/>
            <person name="Yi S.V."/>
            <person name="Heinze J."/>
            <person name="Goodisman M.A."/>
            <person name="Farinelli L."/>
            <person name="Harshman K."/>
            <person name="Hulo N."/>
            <person name="Cerutti L."/>
            <person name="Xenarios I."/>
            <person name="Shoemaker D."/>
            <person name="Keller L."/>
        </authorList>
    </citation>
    <scope>NUCLEOTIDE SEQUENCE [LARGE SCALE GENOMIC DNA]</scope>
</reference>
<dbReference type="EMBL" id="GL765676">
    <property type="protein sequence ID" value="EFZ16025.1"/>
    <property type="molecule type" value="Genomic_DNA"/>
</dbReference>
<protein>
    <submittedName>
        <fullName evidence="2">Uncharacterized protein</fullName>
    </submittedName>
</protein>
<evidence type="ECO:0000256" key="1">
    <source>
        <dbReference type="SAM" id="MobiDB-lite"/>
    </source>
</evidence>
<dbReference type="AlphaFoldDB" id="E9ITS7"/>